<feature type="domain" description="Nudix hydrolase" evidence="2">
    <location>
        <begin position="1"/>
        <end position="142"/>
    </location>
</feature>
<dbReference type="GO" id="GO:0016787">
    <property type="term" value="F:hydrolase activity"/>
    <property type="evidence" value="ECO:0007669"/>
    <property type="project" value="UniProtKB-KW"/>
</dbReference>
<dbReference type="RefSeq" id="WP_218098646.1">
    <property type="nucleotide sequence ID" value="NZ_CAJVCE010000005.1"/>
</dbReference>
<dbReference type="PANTHER" id="PTHR21340">
    <property type="entry name" value="DIADENOSINE 5,5-P1,P4-TETRAPHOSPHATE PYROPHOSPHOHYDROLASE MUTT"/>
    <property type="match status" value="1"/>
</dbReference>
<dbReference type="Pfam" id="PF00293">
    <property type="entry name" value="NUDIX"/>
    <property type="match status" value="1"/>
</dbReference>
<dbReference type="InterPro" id="IPR000086">
    <property type="entry name" value="NUDIX_hydrolase_dom"/>
</dbReference>
<sequence length="149" mass="17010">MIRKAVGAIVQYNGKFLLVHKVKGAQGKISGVWDFPKGGLESHDDHLEAALLRELKEETGSAMYVIKKQYEAKVSFAFDAPTRQIIGFEKQETTMFLVEYTGDMTDLKTEDDEIDGVRWFTKEDVVRLVFPEARQFFEQYVVPQGETLV</sequence>
<dbReference type="PROSITE" id="PS51462">
    <property type="entry name" value="NUDIX"/>
    <property type="match status" value="1"/>
</dbReference>
<name>A0ABN7TJC5_9BACL</name>
<evidence type="ECO:0000259" key="2">
    <source>
        <dbReference type="PROSITE" id="PS51462"/>
    </source>
</evidence>
<protein>
    <submittedName>
        <fullName evidence="3">RNA pyrophosphohydrolase</fullName>
        <ecNumber evidence="3">3.6.1.-</ecNumber>
    </submittedName>
</protein>
<proteinExistence type="predicted"/>
<accession>A0ABN7TJC5</accession>
<keyword evidence="4" id="KW-1185">Reference proteome</keyword>
<dbReference type="Proteomes" id="UP000730618">
    <property type="component" value="Unassembled WGS sequence"/>
</dbReference>
<evidence type="ECO:0000313" key="3">
    <source>
        <dbReference type="EMBL" id="CAG7637129.1"/>
    </source>
</evidence>
<evidence type="ECO:0000256" key="1">
    <source>
        <dbReference type="ARBA" id="ARBA00022801"/>
    </source>
</evidence>
<dbReference type="PANTHER" id="PTHR21340:SF0">
    <property type="entry name" value="BIS(5'-NUCLEOSYL)-TETRAPHOSPHATASE [ASYMMETRICAL]"/>
    <property type="match status" value="1"/>
</dbReference>
<gene>
    <name evidence="3" type="primary">rppH_2</name>
    <name evidence="3" type="ORF">PAECIP111802_02324</name>
</gene>
<dbReference type="EC" id="3.6.1.-" evidence="3"/>
<dbReference type="InterPro" id="IPR051325">
    <property type="entry name" value="Nudix_hydrolase_domain"/>
</dbReference>
<keyword evidence="1 3" id="KW-0378">Hydrolase</keyword>
<organism evidence="3 4">
    <name type="scientific">Paenibacillus allorhizosphaerae</name>
    <dbReference type="NCBI Taxonomy" id="2849866"/>
    <lineage>
        <taxon>Bacteria</taxon>
        <taxon>Bacillati</taxon>
        <taxon>Bacillota</taxon>
        <taxon>Bacilli</taxon>
        <taxon>Bacillales</taxon>
        <taxon>Paenibacillaceae</taxon>
        <taxon>Paenibacillus</taxon>
    </lineage>
</organism>
<dbReference type="EMBL" id="CAJVCE010000005">
    <property type="protein sequence ID" value="CAG7637129.1"/>
    <property type="molecule type" value="Genomic_DNA"/>
</dbReference>
<evidence type="ECO:0000313" key="4">
    <source>
        <dbReference type="Proteomes" id="UP000730618"/>
    </source>
</evidence>
<comment type="caution">
    <text evidence="3">The sequence shown here is derived from an EMBL/GenBank/DDBJ whole genome shotgun (WGS) entry which is preliminary data.</text>
</comment>
<reference evidence="3 4" key="1">
    <citation type="submission" date="2021-06" db="EMBL/GenBank/DDBJ databases">
        <authorList>
            <person name="Criscuolo A."/>
        </authorList>
    </citation>
    <scope>NUCLEOTIDE SEQUENCE [LARGE SCALE GENOMIC DNA]</scope>
    <source>
        <strain evidence="4">CIP 111802</strain>
    </source>
</reference>